<protein>
    <recommendedName>
        <fullName evidence="3">Histone-lysine N-methyltransferase SETMAR</fullName>
    </recommendedName>
</protein>
<dbReference type="OMA" id="QLAINNW"/>
<dbReference type="AlphaFoldDB" id="A0A026W8A5"/>
<keyword evidence="2" id="KW-1185">Reference proteome</keyword>
<dbReference type="GO" id="GO:0003676">
    <property type="term" value="F:nucleic acid binding"/>
    <property type="evidence" value="ECO:0007669"/>
    <property type="project" value="InterPro"/>
</dbReference>
<evidence type="ECO:0008006" key="3">
    <source>
        <dbReference type="Google" id="ProtNLM"/>
    </source>
</evidence>
<gene>
    <name evidence="1" type="ORF">X777_09931</name>
</gene>
<reference evidence="1 2" key="1">
    <citation type="journal article" date="2014" name="Curr. Biol.">
        <title>The genome of the clonal raider ant Cerapachys biroi.</title>
        <authorList>
            <person name="Oxley P.R."/>
            <person name="Ji L."/>
            <person name="Fetter-Pruneda I."/>
            <person name="McKenzie S.K."/>
            <person name="Li C."/>
            <person name="Hu H."/>
            <person name="Zhang G."/>
            <person name="Kronauer D.J."/>
        </authorList>
    </citation>
    <scope>NUCLEOTIDE SEQUENCE [LARGE SCALE GENOMIC DNA]</scope>
</reference>
<dbReference type="Proteomes" id="UP000053097">
    <property type="component" value="Unassembled WGS sequence"/>
</dbReference>
<dbReference type="InterPro" id="IPR036397">
    <property type="entry name" value="RNaseH_sf"/>
</dbReference>
<sequence>PYSSDLAPGDFHFFPKFKQFLENVLDDELQLAINNWLNELTVDDYNNGILKLVHRYDKCLNEMKEIIVEK</sequence>
<evidence type="ECO:0000313" key="1">
    <source>
        <dbReference type="EMBL" id="EZA51254.1"/>
    </source>
</evidence>
<dbReference type="Gene3D" id="3.30.420.10">
    <property type="entry name" value="Ribonuclease H-like superfamily/Ribonuclease H"/>
    <property type="match status" value="1"/>
</dbReference>
<proteinExistence type="predicted"/>
<evidence type="ECO:0000313" key="2">
    <source>
        <dbReference type="Proteomes" id="UP000053097"/>
    </source>
</evidence>
<dbReference type="EMBL" id="KK107405">
    <property type="protein sequence ID" value="EZA51254.1"/>
    <property type="molecule type" value="Genomic_DNA"/>
</dbReference>
<name>A0A026W8A5_OOCBI</name>
<feature type="non-terminal residue" evidence="1">
    <location>
        <position position="1"/>
    </location>
</feature>
<accession>A0A026W8A5</accession>
<organism evidence="1 2">
    <name type="scientific">Ooceraea biroi</name>
    <name type="common">Clonal raider ant</name>
    <name type="synonym">Cerapachys biroi</name>
    <dbReference type="NCBI Taxonomy" id="2015173"/>
    <lineage>
        <taxon>Eukaryota</taxon>
        <taxon>Metazoa</taxon>
        <taxon>Ecdysozoa</taxon>
        <taxon>Arthropoda</taxon>
        <taxon>Hexapoda</taxon>
        <taxon>Insecta</taxon>
        <taxon>Pterygota</taxon>
        <taxon>Neoptera</taxon>
        <taxon>Endopterygota</taxon>
        <taxon>Hymenoptera</taxon>
        <taxon>Apocrita</taxon>
        <taxon>Aculeata</taxon>
        <taxon>Formicoidea</taxon>
        <taxon>Formicidae</taxon>
        <taxon>Dorylinae</taxon>
        <taxon>Ooceraea</taxon>
    </lineage>
</organism>